<evidence type="ECO:0000256" key="2">
    <source>
        <dbReference type="ARBA" id="ARBA00022729"/>
    </source>
</evidence>
<dbReference type="EMBL" id="VCQU01000007">
    <property type="protein sequence ID" value="NMN97403.1"/>
    <property type="molecule type" value="Genomic_DNA"/>
</dbReference>
<keyword evidence="5" id="KW-1185">Reference proteome</keyword>
<feature type="domain" description="Leucine-binding protein" evidence="3">
    <location>
        <begin position="24"/>
        <end position="358"/>
    </location>
</feature>
<dbReference type="SUPFAM" id="SSF53822">
    <property type="entry name" value="Periplasmic binding protein-like I"/>
    <property type="match status" value="1"/>
</dbReference>
<gene>
    <name evidence="4" type="ORF">FGL95_20410</name>
</gene>
<proteinExistence type="inferred from homology"/>
<comment type="caution">
    <text evidence="4">The sequence shown here is derived from an EMBL/GenBank/DDBJ whole genome shotgun (WGS) entry which is preliminary data.</text>
</comment>
<name>A0A848KEN3_9NOCA</name>
<dbReference type="InterPro" id="IPR028082">
    <property type="entry name" value="Peripla_BP_I"/>
</dbReference>
<reference evidence="4 5" key="1">
    <citation type="submission" date="2019-05" db="EMBL/GenBank/DDBJ databases">
        <authorList>
            <person name="Lee S.D."/>
        </authorList>
    </citation>
    <scope>NUCLEOTIDE SEQUENCE [LARGE SCALE GENOMIC DNA]</scope>
    <source>
        <strain evidence="4 5">YC2-7</strain>
    </source>
</reference>
<dbReference type="PANTHER" id="PTHR47628:SF1">
    <property type="entry name" value="ALIPHATIC AMIDASE EXPRESSION-REGULATING PROTEIN"/>
    <property type="match status" value="1"/>
</dbReference>
<evidence type="ECO:0000259" key="3">
    <source>
        <dbReference type="Pfam" id="PF13458"/>
    </source>
</evidence>
<dbReference type="Proteomes" id="UP000535543">
    <property type="component" value="Unassembled WGS sequence"/>
</dbReference>
<evidence type="ECO:0000313" key="4">
    <source>
        <dbReference type="EMBL" id="NMN97403.1"/>
    </source>
</evidence>
<dbReference type="Pfam" id="PF13458">
    <property type="entry name" value="Peripla_BP_6"/>
    <property type="match status" value="1"/>
</dbReference>
<evidence type="ECO:0000313" key="5">
    <source>
        <dbReference type="Proteomes" id="UP000535543"/>
    </source>
</evidence>
<protein>
    <recommendedName>
        <fullName evidence="3">Leucine-binding protein domain-containing protein</fullName>
    </recommendedName>
</protein>
<organism evidence="4 5">
    <name type="scientific">Antrihabitans stalactiti</name>
    <dbReference type="NCBI Taxonomy" id="2584121"/>
    <lineage>
        <taxon>Bacteria</taxon>
        <taxon>Bacillati</taxon>
        <taxon>Actinomycetota</taxon>
        <taxon>Actinomycetes</taxon>
        <taxon>Mycobacteriales</taxon>
        <taxon>Nocardiaceae</taxon>
        <taxon>Antrihabitans</taxon>
    </lineage>
</organism>
<reference evidence="4 5" key="2">
    <citation type="submission" date="2020-06" db="EMBL/GenBank/DDBJ databases">
        <title>Antribacter stalactiti gen. nov., sp. nov., a new member of the family Nacardiaceae isolated from a cave.</title>
        <authorList>
            <person name="Kim I.S."/>
        </authorList>
    </citation>
    <scope>NUCLEOTIDE SEQUENCE [LARGE SCALE GENOMIC DNA]</scope>
    <source>
        <strain evidence="4 5">YC2-7</strain>
    </source>
</reference>
<accession>A0A848KEN3</accession>
<keyword evidence="2" id="KW-0732">Signal</keyword>
<evidence type="ECO:0000256" key="1">
    <source>
        <dbReference type="ARBA" id="ARBA00010062"/>
    </source>
</evidence>
<dbReference type="AlphaFoldDB" id="A0A848KEN3"/>
<comment type="similarity">
    <text evidence="1">Belongs to the leucine-binding protein family.</text>
</comment>
<dbReference type="PANTHER" id="PTHR47628">
    <property type="match status" value="1"/>
</dbReference>
<dbReference type="Gene3D" id="3.40.50.2300">
    <property type="match status" value="2"/>
</dbReference>
<sequence>MVDASSADAEHPTSSQLLRRAPDTVTVAFVIPMSGPAGIFGPSCEACGILAMDELNATKGINGREVRLVNVDGGRDPEVVALEVEALVSTGFVDAVAGWHTSAVRVAVAKRIGGTVPYMYGAMHEGGDQTEGVFLTGERPSNQLLPAMDWMGSELGAHHWTIVGNDYVWPRTTAAVARRAVRGRTTIISESFVPLGTTDFTATIAAIAEAPVDGVVMLLVGADAVHFNRAFAAAGLSSELLRVSPIVEENTLLAGGAESNDGLYSPAAYFESLNTIEGRDFTNKYYARFGPHAPPPNAIGESCYEAIRMVAQLATVTGSLDVTAVRHLPQGYFYEGPRGLMRIRGNQLSQDVYLSKANGLEFEVLAQIART</sequence>
<dbReference type="CDD" id="cd06358">
    <property type="entry name" value="PBP1_NHase"/>
    <property type="match status" value="1"/>
</dbReference>
<dbReference type="InterPro" id="IPR028081">
    <property type="entry name" value="Leu-bd"/>
</dbReference>